<name>A0ABR8BLB2_9NOSO</name>
<keyword evidence="2" id="KW-1185">Reference proteome</keyword>
<sequence>MKKIPRAPVRAEDEPGYEKEIWQPSWQCFCCHDSGIVQPHLAQLVIDGYNYDQDKFPRCQNPGCKAGSHWDNENVSNSVDYRLSPVICKKIDSIEREGWRQTTHQKCANLKTLSQNLAMPGSQERTEQDNREVQQRKAEIEAISHEQWMAMRKGYLGEESA</sequence>
<dbReference type="EMBL" id="JACJQL010000062">
    <property type="protein sequence ID" value="MBD2254706.1"/>
    <property type="molecule type" value="Genomic_DNA"/>
</dbReference>
<comment type="caution">
    <text evidence="1">The sequence shown here is derived from an EMBL/GenBank/DDBJ whole genome shotgun (WGS) entry which is preliminary data.</text>
</comment>
<protein>
    <submittedName>
        <fullName evidence="1">Uncharacterized protein</fullName>
    </submittedName>
</protein>
<reference evidence="1 2" key="1">
    <citation type="journal article" date="2020" name="ISME J.">
        <title>Comparative genomics reveals insights into cyanobacterial evolution and habitat adaptation.</title>
        <authorList>
            <person name="Chen M.Y."/>
            <person name="Teng W.K."/>
            <person name="Zhao L."/>
            <person name="Hu C.X."/>
            <person name="Zhou Y.K."/>
            <person name="Han B.P."/>
            <person name="Song L.R."/>
            <person name="Shu W.S."/>
        </authorList>
    </citation>
    <scope>NUCLEOTIDE SEQUENCE [LARGE SCALE GENOMIC DNA]</scope>
    <source>
        <strain evidence="1 2">FACHB-3921</strain>
    </source>
</reference>
<organism evidence="1 2">
    <name type="scientific">Nostoc parmelioides FACHB-3921</name>
    <dbReference type="NCBI Taxonomy" id="2692909"/>
    <lineage>
        <taxon>Bacteria</taxon>
        <taxon>Bacillati</taxon>
        <taxon>Cyanobacteriota</taxon>
        <taxon>Cyanophyceae</taxon>
        <taxon>Nostocales</taxon>
        <taxon>Nostocaceae</taxon>
        <taxon>Nostoc</taxon>
    </lineage>
</organism>
<accession>A0ABR8BLB2</accession>
<dbReference type="Proteomes" id="UP000621307">
    <property type="component" value="Unassembled WGS sequence"/>
</dbReference>
<evidence type="ECO:0000313" key="2">
    <source>
        <dbReference type="Proteomes" id="UP000621307"/>
    </source>
</evidence>
<gene>
    <name evidence="1" type="ORF">H6G14_26070</name>
</gene>
<evidence type="ECO:0000313" key="1">
    <source>
        <dbReference type="EMBL" id="MBD2254706.1"/>
    </source>
</evidence>
<proteinExistence type="predicted"/>
<dbReference type="RefSeq" id="WP_190571051.1">
    <property type="nucleotide sequence ID" value="NZ_JACJQL010000062.1"/>
</dbReference>